<keyword evidence="3" id="KW-1185">Reference proteome</keyword>
<sequence length="76" mass="8914">MTRDEFKVLVEVRRSFDFNLLGKTWMLNVERTSDGGTEILFGEQYSVPEHYENFTHLMADARVGNKFLREALTDIQ</sequence>
<name>A0A840SEP5_9SPIR</name>
<reference evidence="1 3" key="2">
    <citation type="submission" date="2020-08" db="EMBL/GenBank/DDBJ databases">
        <title>Genomic Encyclopedia of Type Strains, Phase IV (KMG-IV): sequencing the most valuable type-strain genomes for metagenomic binning, comparative biology and taxonomic classification.</title>
        <authorList>
            <person name="Goeker M."/>
        </authorList>
    </citation>
    <scope>NUCLEOTIDE SEQUENCE [LARGE SCALE GENOMIC DNA]</scope>
    <source>
        <strain evidence="1 3">DSM 103679</strain>
    </source>
</reference>
<organism evidence="1 3">
    <name type="scientific">Treponema rectale</name>
    <dbReference type="NCBI Taxonomy" id="744512"/>
    <lineage>
        <taxon>Bacteria</taxon>
        <taxon>Pseudomonadati</taxon>
        <taxon>Spirochaetota</taxon>
        <taxon>Spirochaetia</taxon>
        <taxon>Spirochaetales</taxon>
        <taxon>Treponemataceae</taxon>
        <taxon>Treponema</taxon>
    </lineage>
</organism>
<dbReference type="EMBL" id="CP031517">
    <property type="protein sequence ID" value="QOS40897.1"/>
    <property type="molecule type" value="Genomic_DNA"/>
</dbReference>
<evidence type="ECO:0000313" key="2">
    <source>
        <dbReference type="EMBL" id="QOS40897.1"/>
    </source>
</evidence>
<dbReference type="RefSeq" id="WP_184652627.1">
    <property type="nucleotide sequence ID" value="NZ_JACHFR010000002.1"/>
</dbReference>
<evidence type="ECO:0000313" key="3">
    <source>
        <dbReference type="Proteomes" id="UP000578697"/>
    </source>
</evidence>
<protein>
    <submittedName>
        <fullName evidence="1">Uncharacterized protein</fullName>
    </submittedName>
</protein>
<dbReference type="KEGG" id="trc:DYE49_10725"/>
<dbReference type="Proteomes" id="UP000578697">
    <property type="component" value="Unassembled WGS sequence"/>
</dbReference>
<evidence type="ECO:0000313" key="4">
    <source>
        <dbReference type="Proteomes" id="UP000593591"/>
    </source>
</evidence>
<proteinExistence type="predicted"/>
<dbReference type="EMBL" id="JACHFR010000002">
    <property type="protein sequence ID" value="MBB5219210.1"/>
    <property type="molecule type" value="Genomic_DNA"/>
</dbReference>
<dbReference type="Proteomes" id="UP000593591">
    <property type="component" value="Chromosome"/>
</dbReference>
<reference evidence="2 4" key="1">
    <citation type="submission" date="2018-08" db="EMBL/GenBank/DDBJ databases">
        <title>The first complete genome of Treponema rectale (CHPAT), a commensal spirochete of the bovine rectum.</title>
        <authorList>
            <person name="Staton G.J."/>
            <person name="Clegg S.R."/>
            <person name="Carter S.D."/>
            <person name="Radford A.D."/>
            <person name="Darby A."/>
            <person name="Hall N."/>
            <person name="Birtles R.J."/>
            <person name="Evans N.J."/>
        </authorList>
    </citation>
    <scope>NUCLEOTIDE SEQUENCE [LARGE SCALE GENOMIC DNA]</scope>
    <source>
        <strain evidence="2 4">CHPA</strain>
    </source>
</reference>
<evidence type="ECO:0000313" key="1">
    <source>
        <dbReference type="EMBL" id="MBB5219210.1"/>
    </source>
</evidence>
<accession>A0A840SEP5</accession>
<gene>
    <name evidence="2" type="ORF">DYE49_10725</name>
    <name evidence="1" type="ORF">HNP77_001579</name>
</gene>
<dbReference type="AlphaFoldDB" id="A0A840SEP5"/>